<organism evidence="3">
    <name type="scientific">Faucicola osloensis</name>
    <name type="common">Moraxella osloensis</name>
    <dbReference type="NCBI Taxonomy" id="34062"/>
    <lineage>
        <taxon>Bacteria</taxon>
        <taxon>Pseudomonadati</taxon>
        <taxon>Pseudomonadota</taxon>
        <taxon>Gammaproteobacteria</taxon>
        <taxon>Moraxellales</taxon>
        <taxon>Moraxellaceae</taxon>
        <taxon>Faucicola</taxon>
    </lineage>
</organism>
<evidence type="ECO:0000259" key="2">
    <source>
        <dbReference type="Pfam" id="PF13439"/>
    </source>
</evidence>
<protein>
    <recommendedName>
        <fullName evidence="4">Glycosyltransferase</fullName>
    </recommendedName>
</protein>
<comment type="caution">
    <text evidence="3">The sequence shown here is derived from an EMBL/GenBank/DDBJ whole genome shotgun (WGS) entry which is preliminary data.</text>
</comment>
<dbReference type="PANTHER" id="PTHR12526:SF630">
    <property type="entry name" value="GLYCOSYLTRANSFERASE"/>
    <property type="match status" value="1"/>
</dbReference>
<name>A0AA91FHQ6_FAUOS</name>
<evidence type="ECO:0000313" key="3">
    <source>
        <dbReference type="EMBL" id="OBX62467.1"/>
    </source>
</evidence>
<dbReference type="GO" id="GO:1901135">
    <property type="term" value="P:carbohydrate derivative metabolic process"/>
    <property type="evidence" value="ECO:0007669"/>
    <property type="project" value="UniProtKB-ARBA"/>
</dbReference>
<dbReference type="SUPFAM" id="SSF53756">
    <property type="entry name" value="UDP-Glycosyltransferase/glycogen phosphorylase"/>
    <property type="match status" value="1"/>
</dbReference>
<dbReference type="InterPro" id="IPR001296">
    <property type="entry name" value="Glyco_trans_1"/>
</dbReference>
<dbReference type="Pfam" id="PF13439">
    <property type="entry name" value="Glyco_transf_4"/>
    <property type="match status" value="1"/>
</dbReference>
<dbReference type="AlphaFoldDB" id="A0AA91FHQ6"/>
<feature type="domain" description="Glycosyltransferase subfamily 4-like N-terminal" evidence="2">
    <location>
        <begin position="14"/>
        <end position="172"/>
    </location>
</feature>
<evidence type="ECO:0008006" key="4">
    <source>
        <dbReference type="Google" id="ProtNLM"/>
    </source>
</evidence>
<dbReference type="Gene3D" id="3.40.50.2000">
    <property type="entry name" value="Glycogen Phosphorylase B"/>
    <property type="match status" value="2"/>
</dbReference>
<reference evidence="3" key="1">
    <citation type="submission" date="2016-06" db="EMBL/GenBank/DDBJ databases">
        <title>Draft genome of Moraxella osloensis CCUG 67237.</title>
        <authorList>
            <person name="Salva-Serra F."/>
            <person name="Engstrom-Jakobsson H."/>
            <person name="Thorell K."/>
            <person name="Gonzales-Siles L."/>
            <person name="Karlsson R."/>
            <person name="Boulund F."/>
            <person name="Engstrand L."/>
            <person name="Kristiansson E."/>
            <person name="Moore E."/>
        </authorList>
    </citation>
    <scope>NUCLEOTIDE SEQUENCE [LARGE SCALE GENOMIC DNA]</scope>
    <source>
        <strain evidence="3">CCUG 67237</strain>
    </source>
</reference>
<proteinExistence type="predicted"/>
<dbReference type="EMBL" id="LZMT01000034">
    <property type="protein sequence ID" value="OBX62467.1"/>
    <property type="molecule type" value="Genomic_DNA"/>
</dbReference>
<dbReference type="InterPro" id="IPR028098">
    <property type="entry name" value="Glyco_trans_4-like_N"/>
</dbReference>
<gene>
    <name evidence="3" type="ORF">A9299_04585</name>
</gene>
<accession>A0AA91FHQ6</accession>
<dbReference type="PANTHER" id="PTHR12526">
    <property type="entry name" value="GLYCOSYLTRANSFERASE"/>
    <property type="match status" value="1"/>
</dbReference>
<dbReference type="Pfam" id="PF00534">
    <property type="entry name" value="Glycos_transf_1"/>
    <property type="match status" value="1"/>
</dbReference>
<evidence type="ECO:0000259" key="1">
    <source>
        <dbReference type="Pfam" id="PF00534"/>
    </source>
</evidence>
<dbReference type="CDD" id="cd03801">
    <property type="entry name" value="GT4_PimA-like"/>
    <property type="match status" value="1"/>
</dbReference>
<sequence length="367" mass="41493">MRILQVIDSLPETSGGARFVTNLTRKLAEKDIDVELLLIDGQNSHFLDELLQANIKVHVFGSNVNRFNPKFIKQIATYLDKYDLIHVHIFPTSYIVALASLFNKSAAPIVFTEHSAFNRRAVNFFFRYAENFIYSRFTKAFAITPAVKNFLLKNLNIDTNKIKIIINGVDLAKITAAPTLSRSKIGLTDADILILMAARFSQEKDYHTLIRALVLLPTQFKLIMCGDGVEKNNCQELVKSLKLDNRAFFLGNRADIYSVIKCSDINVLSSHYEGFGLSIVEAMAAKKPVVATDVEGMNKVIEGAGILFEVGDDKKLAEYILKLGSDEKYYEEISQRCYQRAQNYSLDVMVDNYISEYKKVLEKKNEA</sequence>
<dbReference type="GO" id="GO:0016757">
    <property type="term" value="F:glycosyltransferase activity"/>
    <property type="evidence" value="ECO:0007669"/>
    <property type="project" value="InterPro"/>
</dbReference>
<feature type="domain" description="Glycosyl transferase family 1" evidence="1">
    <location>
        <begin position="182"/>
        <end position="339"/>
    </location>
</feature>